<dbReference type="AlphaFoldDB" id="A0ABD6E5H6"/>
<feature type="compositionally biased region" description="Basic and acidic residues" evidence="1">
    <location>
        <begin position="13"/>
        <end position="22"/>
    </location>
</feature>
<proteinExistence type="predicted"/>
<evidence type="ECO:0000313" key="4">
    <source>
        <dbReference type="Proteomes" id="UP001597092"/>
    </source>
</evidence>
<dbReference type="InterPro" id="IPR040624">
    <property type="entry name" value="HalOD1"/>
</dbReference>
<gene>
    <name evidence="3" type="ORF">ACFSAS_17660</name>
</gene>
<dbReference type="RefSeq" id="WP_256305642.1">
    <property type="nucleotide sequence ID" value="NZ_JANHAW010000001.1"/>
</dbReference>
<feature type="domain" description="Halobacterial output" evidence="2">
    <location>
        <begin position="49"/>
        <end position="97"/>
    </location>
</feature>
<dbReference type="Proteomes" id="UP001597092">
    <property type="component" value="Unassembled WGS sequence"/>
</dbReference>
<dbReference type="Pfam" id="PF18545">
    <property type="entry name" value="HalOD1"/>
    <property type="match status" value="1"/>
</dbReference>
<evidence type="ECO:0000259" key="2">
    <source>
        <dbReference type="Pfam" id="PF18545"/>
    </source>
</evidence>
<keyword evidence="4" id="KW-1185">Reference proteome</keyword>
<evidence type="ECO:0000256" key="1">
    <source>
        <dbReference type="SAM" id="MobiDB-lite"/>
    </source>
</evidence>
<accession>A0ABD6E5H6</accession>
<organism evidence="3 4">
    <name type="scientific">Halobellus litoreus</name>
    <dbReference type="NCBI Taxonomy" id="755310"/>
    <lineage>
        <taxon>Archaea</taxon>
        <taxon>Methanobacteriati</taxon>
        <taxon>Methanobacteriota</taxon>
        <taxon>Stenosarchaea group</taxon>
        <taxon>Halobacteria</taxon>
        <taxon>Halobacteriales</taxon>
        <taxon>Haloferacaceae</taxon>
        <taxon>Halobellus</taxon>
    </lineage>
</organism>
<dbReference type="EMBL" id="JBHUDP010000012">
    <property type="protein sequence ID" value="MFD1687425.1"/>
    <property type="molecule type" value="Genomic_DNA"/>
</dbReference>
<feature type="region of interest" description="Disordered" evidence="1">
    <location>
        <begin position="1"/>
        <end position="23"/>
    </location>
</feature>
<evidence type="ECO:0000313" key="3">
    <source>
        <dbReference type="EMBL" id="MFD1687425.1"/>
    </source>
</evidence>
<reference evidence="3 4" key="1">
    <citation type="journal article" date="2019" name="Int. J. Syst. Evol. Microbiol.">
        <title>The Global Catalogue of Microorganisms (GCM) 10K type strain sequencing project: providing services to taxonomists for standard genome sequencing and annotation.</title>
        <authorList>
            <consortium name="The Broad Institute Genomics Platform"/>
            <consortium name="The Broad Institute Genome Sequencing Center for Infectious Disease"/>
            <person name="Wu L."/>
            <person name="Ma J."/>
        </authorList>
    </citation>
    <scope>NUCLEOTIDE SEQUENCE [LARGE SCALE GENOMIC DNA]</scope>
    <source>
        <strain evidence="3 4">CGMCC 1.10387</strain>
    </source>
</reference>
<sequence length="106" mass="11434">MSVSSGLEAPAEETYHYEREPGEPVSEAVVTAVSEFSDRPVVTPQIGASDEDADVLPPLYDYVDTDALDALVTGRRGADAGFSVTFTYGAYLVTVRKWVVTVTRSD</sequence>
<comment type="caution">
    <text evidence="3">The sequence shown here is derived from an EMBL/GenBank/DDBJ whole genome shotgun (WGS) entry which is preliminary data.</text>
</comment>
<protein>
    <submittedName>
        <fullName evidence="3">HalOD1 output domain-containing protein</fullName>
    </submittedName>
</protein>
<name>A0ABD6E5H6_9EURY</name>